<comment type="similarity">
    <text evidence="3">In the N-terminal section; belongs to the ubiquitin family.</text>
</comment>
<dbReference type="GO" id="GO:1990904">
    <property type="term" value="C:ribonucleoprotein complex"/>
    <property type="evidence" value="ECO:0007669"/>
    <property type="project" value="UniProtKB-KW"/>
</dbReference>
<feature type="domain" description="Ubiquitin-like" evidence="14">
    <location>
        <begin position="1"/>
        <end position="76"/>
    </location>
</feature>
<dbReference type="FunFam" id="4.10.1060.50:FF:000001">
    <property type="entry name" value="ubiquitin-60S ribosomal protein L40"/>
    <property type="match status" value="1"/>
</dbReference>
<dbReference type="GO" id="GO:0003735">
    <property type="term" value="F:structural constituent of ribosome"/>
    <property type="evidence" value="ECO:0007669"/>
    <property type="project" value="InterPro"/>
</dbReference>
<dbReference type="InterPro" id="IPR000626">
    <property type="entry name" value="Ubiquitin-like_dom"/>
</dbReference>
<keyword evidence="7" id="KW-0689">Ribosomal protein</keyword>
<evidence type="ECO:0000256" key="3">
    <source>
        <dbReference type="ARBA" id="ARBA00008373"/>
    </source>
</evidence>
<sequence length="127" mass="14485">MQISAKTLTSKTIALEVEPSDITENVKAKNQNKEGIPRNQWCLIFQANSQRDGRTLLDYNIQKGSTLHLIFFLQGGIIKPSLHQLAQKYNSDKMICHNCYACLHPCAVKCRKKCDRASNLRPRKKVK</sequence>
<dbReference type="InterPro" id="IPR001975">
    <property type="entry name" value="Ribosomal_eL40_dom"/>
</dbReference>
<dbReference type="KEGG" id="pvp:105291229"/>
<evidence type="ECO:0000256" key="11">
    <source>
        <dbReference type="ARBA" id="ARBA00032326"/>
    </source>
</evidence>
<keyword evidence="6" id="KW-0013">ADP-ribosylation</keyword>
<dbReference type="AlphaFoldDB" id="A0A6P3Q546"/>
<dbReference type="Proteomes" id="UP000515202">
    <property type="component" value="Unplaced"/>
</dbReference>
<dbReference type="InterPro" id="IPR038587">
    <property type="entry name" value="Ribosomal_eL40_sf"/>
</dbReference>
<keyword evidence="9" id="KW-0687">Ribonucleoprotein</keyword>
<dbReference type="Gene3D" id="3.10.20.90">
    <property type="entry name" value="Phosphatidylinositol 3-kinase Catalytic Subunit, Chain A, domain 1"/>
    <property type="match status" value="1"/>
</dbReference>
<dbReference type="PANTHER" id="PTHR10666">
    <property type="entry name" value="UBIQUITIN"/>
    <property type="match status" value="1"/>
</dbReference>
<dbReference type="PRINTS" id="PR00348">
    <property type="entry name" value="UBIQUITIN"/>
</dbReference>
<keyword evidence="5" id="KW-0963">Cytoplasm</keyword>
<dbReference type="Gene3D" id="4.10.1060.50">
    <property type="match status" value="1"/>
</dbReference>
<evidence type="ECO:0000256" key="8">
    <source>
        <dbReference type="ARBA" id="ARBA00023242"/>
    </source>
</evidence>
<evidence type="ECO:0000259" key="14">
    <source>
        <dbReference type="PROSITE" id="PS50053"/>
    </source>
</evidence>
<name>A0A6P3Q546_PTEVA</name>
<evidence type="ECO:0000256" key="13">
    <source>
        <dbReference type="ARBA" id="ARBA00035298"/>
    </source>
</evidence>
<protein>
    <recommendedName>
        <fullName evidence="13">Ubiquitin-ribosomal protein eL40 fusion protein</fullName>
    </recommendedName>
    <alternativeName>
        <fullName evidence="11">Ubiquitin A-52 residue ribosomal protein fusion product 1</fullName>
    </alternativeName>
</protein>
<accession>A0A6P3Q546</accession>
<keyword evidence="8" id="KW-0539">Nucleus</keyword>
<evidence type="ECO:0000256" key="5">
    <source>
        <dbReference type="ARBA" id="ARBA00022490"/>
    </source>
</evidence>
<dbReference type="InterPro" id="IPR019956">
    <property type="entry name" value="Ubiquitin_dom"/>
</dbReference>
<dbReference type="Pfam" id="PF01020">
    <property type="entry name" value="Ribosomal_L40e"/>
    <property type="match status" value="1"/>
</dbReference>
<organism evidence="15 16">
    <name type="scientific">Pteropus vampyrus</name>
    <name type="common">Large flying fox</name>
    <dbReference type="NCBI Taxonomy" id="132908"/>
    <lineage>
        <taxon>Eukaryota</taxon>
        <taxon>Metazoa</taxon>
        <taxon>Chordata</taxon>
        <taxon>Craniata</taxon>
        <taxon>Vertebrata</taxon>
        <taxon>Euteleostomi</taxon>
        <taxon>Mammalia</taxon>
        <taxon>Eutheria</taxon>
        <taxon>Laurasiatheria</taxon>
        <taxon>Chiroptera</taxon>
        <taxon>Yinpterochiroptera</taxon>
        <taxon>Pteropodoidea</taxon>
        <taxon>Pteropodidae</taxon>
        <taxon>Pteropodinae</taxon>
        <taxon>Pteropus</taxon>
    </lineage>
</organism>
<keyword evidence="15" id="KW-1185">Reference proteome</keyword>
<dbReference type="GO" id="GO:0005634">
    <property type="term" value="C:nucleus"/>
    <property type="evidence" value="ECO:0007669"/>
    <property type="project" value="UniProtKB-SubCell"/>
</dbReference>
<dbReference type="SUPFAM" id="SSF54236">
    <property type="entry name" value="Ubiquitin-like"/>
    <property type="match status" value="1"/>
</dbReference>
<dbReference type="FunFam" id="3.10.20.90:FF:000160">
    <property type="entry name" value="Polyubiquitin-C"/>
    <property type="match status" value="1"/>
</dbReference>
<evidence type="ECO:0000313" key="16">
    <source>
        <dbReference type="RefSeq" id="XP_011357170.1"/>
    </source>
</evidence>
<dbReference type="GeneID" id="105291229"/>
<evidence type="ECO:0000256" key="2">
    <source>
        <dbReference type="ARBA" id="ARBA00004496"/>
    </source>
</evidence>
<comment type="subcellular location">
    <subcellularLocation>
        <location evidence="2">Cytoplasm</location>
    </subcellularLocation>
    <subcellularLocation>
        <location evidence="1">Nucleus</location>
    </subcellularLocation>
</comment>
<dbReference type="PROSITE" id="PS50053">
    <property type="entry name" value="UBIQUITIN_2"/>
    <property type="match status" value="1"/>
</dbReference>
<evidence type="ECO:0000256" key="6">
    <source>
        <dbReference type="ARBA" id="ARBA00022765"/>
    </source>
</evidence>
<evidence type="ECO:0000256" key="7">
    <source>
        <dbReference type="ARBA" id="ARBA00022980"/>
    </source>
</evidence>
<proteinExistence type="inferred from homology"/>
<dbReference type="InterPro" id="IPR029071">
    <property type="entry name" value="Ubiquitin-like_domsf"/>
</dbReference>
<comment type="similarity">
    <text evidence="4">In the C-terminal section; belongs to the eukaryotic ribosomal protein eL40 family.</text>
</comment>
<evidence type="ECO:0000256" key="4">
    <source>
        <dbReference type="ARBA" id="ARBA00010570"/>
    </source>
</evidence>
<gene>
    <name evidence="16" type="primary">LOC105291229</name>
</gene>
<dbReference type="Pfam" id="PF00240">
    <property type="entry name" value="ubiquitin"/>
    <property type="match status" value="1"/>
</dbReference>
<evidence type="ECO:0000256" key="10">
    <source>
        <dbReference type="ARBA" id="ARBA00029415"/>
    </source>
</evidence>
<evidence type="ECO:0000256" key="1">
    <source>
        <dbReference type="ARBA" id="ARBA00004123"/>
    </source>
</evidence>
<evidence type="ECO:0000256" key="9">
    <source>
        <dbReference type="ARBA" id="ARBA00023274"/>
    </source>
</evidence>
<dbReference type="GO" id="GO:0006412">
    <property type="term" value="P:translation"/>
    <property type="evidence" value="ECO:0007669"/>
    <property type="project" value="InterPro"/>
</dbReference>
<comment type="function">
    <text evidence="10">Component of the 60S subunit of the ribosome. Ribosomal protein L40 is essential for translation of a subset of cellular transcripts, and especially for cap-dependent translation of vesicular stomatitis virus mRNAs.</text>
</comment>
<dbReference type="OrthoDB" id="428577at2759"/>
<dbReference type="SMART" id="SM00213">
    <property type="entry name" value="UBQ"/>
    <property type="match status" value="1"/>
</dbReference>
<dbReference type="RefSeq" id="XP_011357170.1">
    <property type="nucleotide sequence ID" value="XM_011358868.2"/>
</dbReference>
<comment type="subunit">
    <text evidence="12">Part of the 60S ribosomal subunit. Interacts with UBQLN1 (via UBA domain).</text>
</comment>
<dbReference type="InterPro" id="IPR050158">
    <property type="entry name" value="Ubiquitin_ubiquitin-like"/>
</dbReference>
<dbReference type="SMART" id="SM01377">
    <property type="entry name" value="Ribosomal_L40e"/>
    <property type="match status" value="1"/>
</dbReference>
<evidence type="ECO:0000256" key="12">
    <source>
        <dbReference type="ARBA" id="ARBA00035125"/>
    </source>
</evidence>
<dbReference type="GO" id="GO:0005840">
    <property type="term" value="C:ribosome"/>
    <property type="evidence" value="ECO:0007669"/>
    <property type="project" value="UniProtKB-KW"/>
</dbReference>
<evidence type="ECO:0000313" key="15">
    <source>
        <dbReference type="Proteomes" id="UP000515202"/>
    </source>
</evidence>
<dbReference type="GO" id="GO:0005737">
    <property type="term" value="C:cytoplasm"/>
    <property type="evidence" value="ECO:0007669"/>
    <property type="project" value="UniProtKB-SubCell"/>
</dbReference>
<reference evidence="16" key="1">
    <citation type="submission" date="2025-08" db="UniProtKB">
        <authorList>
            <consortium name="RefSeq"/>
        </authorList>
    </citation>
    <scope>IDENTIFICATION</scope>
    <source>
        <tissue evidence="16">Kidney</tissue>
    </source>
</reference>